<sequence>MHLLLAQKGTIADGNEAIDLGQSPADILFLSAADTELASIAAAHRQRPGARSLRIASLMSLMHPMSVDTYVERTARHAKLIVVRPLGGASYFRYVLEALHAAAVTNKFQIAVLPGDDKPDPGLAPFSTVPPEDRQRLWAYFTEGGADNAGLFLDYAEALITGGEKPEPARPLLKAGIWWPGRGVIDIGAWMRLASGGEKIPPSALPGISPTRGENTEASARSLTAVELQASPSEADGSVISNGNQGTSGGRAAISPLVGERPGRAEGDGQSDALAPPTIAICFYRALVQSGEIKPVEALIEALAAEGMRALPVFVSSLKDQISIGTLQAIFAQAAPDVVMNATGFAVSAPGADRQPTVLESTGAPVLQVIFSGSSRDAWEASPQGLMARDLGMNVALPEVDGRILSRAVSFKAASTYDAAVEANIVGHEPLADRVRFAARLAANWARLRRAKPKARRVAIIMANYPNRDGRLGNGVGLDTPAGTIEVLKAMAAEGYVVGDVPEDGDALMRFLMAGPTNAASRDRETRETISLNQYKEFLDSLPKKIQQEVTERWGMPQADPFFLDGVFALPLARLGEVIVGIQPARGYNIDPKETYHAPDLVPPHGYLAFYAYLRQVYCADAIIHMGKHGNLEWLPGKALALSELCYPEAVFGPMPHLYPFIVNDPGEGTQAKRRTSAVIIDHLTPPLTRAESYGPLKDLEALVDEYYEAAGGDPRRLRLLSRQILDLVRDIGLDQDAGIEKGDSENKALEKLDAYLCDLKEMQIRDGLHIFGVAPEGRLLTDLTVALARVPRGLGEGGDQSLQRAIAVDAGLGALGHVPLSALPDISPARGEMRDASSRPPNAVEAEISPTVDGAVISDKGAVISDGTWGRGGGRTPISPLAGEVPGRAEGGMSPQSQPFDPLDCLLSAPWTGSKPDLLATLSDAPWRTAGDTVERIELLAAKFVSGEIACPVGWSATRAVLDQIEARLKPAIVGSGEAEIRGLRTGLDGRFVAPGPSGAPTRGRPDVLPTGRNFYSVDSRAVPTPAAYELGKKSAELLIRRYLQDHGEWPSSFGLTAWGTSNMRTGGDDIAQALALIGAKPVWDMASRRVTGYEIVPLAVVGRPRVDVTLRISGFFRDAFPEQIALFDKAIRAVGALEEDDADNMIAARMRAETLRLEEMGVETKEAARRASYRVFGAKPGAYGAGLQALIDEKGWEQRSDLADAYLTWGGYAYGAGEDGRAERGLFEERLRSIEAVVQNQDNREHDLLDSDDYYQFEGGMSAAAEHLTGTRPSIYHNDHSRPEKPVIRSLDEEIGRVVRARVVNPKWIEGVMRHGYKGAFEIAATVDYMFAFAATTGAVRDHHFEAAYQAFIADERVRDFLRDKNPAALTELAERFLETIDRDLWNPRSNSARFELMELAARPAANRQRAGNE</sequence>
<feature type="compositionally biased region" description="Polar residues" evidence="2">
    <location>
        <begin position="212"/>
        <end position="222"/>
    </location>
</feature>
<evidence type="ECO:0000313" key="5">
    <source>
        <dbReference type="Proteomes" id="UP001235547"/>
    </source>
</evidence>
<reference evidence="4 5" key="1">
    <citation type="submission" date="2023-03" db="EMBL/GenBank/DDBJ databases">
        <authorList>
            <person name="Kaur S."/>
            <person name="Espinosa-Saiz D."/>
            <person name="Velazquez E."/>
            <person name="Menendez E."/>
            <person name="diCenzo G.C."/>
        </authorList>
    </citation>
    <scope>NUCLEOTIDE SEQUENCE [LARGE SCALE GENOMIC DNA]</scope>
    <source>
        <strain evidence="4 5">LMG 27395</strain>
    </source>
</reference>
<dbReference type="PANTHER" id="PTHR44119">
    <property type="entry name" value="MAGNESIUM-CHELATASE SUBUNIT CHLH, CHLOROPLASTIC"/>
    <property type="match status" value="1"/>
</dbReference>
<dbReference type="EMBL" id="CP120371">
    <property type="protein sequence ID" value="WEX82732.1"/>
    <property type="molecule type" value="Genomic_DNA"/>
</dbReference>
<dbReference type="RefSeq" id="WP_280733472.1">
    <property type="nucleotide sequence ID" value="NZ_CP120368.1"/>
</dbReference>
<dbReference type="NCBIfam" id="TIGR02257">
    <property type="entry name" value="cobalto_cobN"/>
    <property type="match status" value="1"/>
</dbReference>
<keyword evidence="4" id="KW-0436">Ligase</keyword>
<dbReference type="InterPro" id="IPR003672">
    <property type="entry name" value="CobN/Mg_chltase"/>
</dbReference>
<dbReference type="GO" id="GO:0051116">
    <property type="term" value="F:cobaltochelatase activity"/>
    <property type="evidence" value="ECO:0007669"/>
    <property type="project" value="UniProtKB-EC"/>
</dbReference>
<evidence type="ECO:0000313" key="4">
    <source>
        <dbReference type="EMBL" id="WEX82732.1"/>
    </source>
</evidence>
<feature type="region of interest" description="Disordered" evidence="2">
    <location>
        <begin position="201"/>
        <end position="272"/>
    </location>
</feature>
<evidence type="ECO:0000256" key="1">
    <source>
        <dbReference type="NCBIfam" id="TIGR02257"/>
    </source>
</evidence>
<gene>
    <name evidence="4" type="primary">cobN</name>
    <name evidence="4" type="ORF">PYH38_005055</name>
</gene>
<dbReference type="EC" id="6.6.1.2" evidence="1"/>
<dbReference type="PANTHER" id="PTHR44119:SF4">
    <property type="entry name" value="AEROBIC COBALTOCHELATASE SUBUNIT COBN"/>
    <property type="match status" value="1"/>
</dbReference>
<dbReference type="Pfam" id="PF02514">
    <property type="entry name" value="CobN-Mg_chel"/>
    <property type="match status" value="1"/>
</dbReference>
<name>A0ABY8CX87_9HYPH</name>
<dbReference type="InterPro" id="IPR011953">
    <property type="entry name" value="Cobalto_CobN"/>
</dbReference>
<feature type="domain" description="CobN/magnesium chelatase" evidence="3">
    <location>
        <begin position="138"/>
        <end position="1393"/>
    </location>
</feature>
<evidence type="ECO:0000256" key="2">
    <source>
        <dbReference type="SAM" id="MobiDB-lite"/>
    </source>
</evidence>
<organism evidence="4 5">
    <name type="scientific">Sinorhizobium numidicum</name>
    <dbReference type="NCBI Taxonomy" id="680248"/>
    <lineage>
        <taxon>Bacteria</taxon>
        <taxon>Pseudomonadati</taxon>
        <taxon>Pseudomonadota</taxon>
        <taxon>Alphaproteobacteria</taxon>
        <taxon>Hyphomicrobiales</taxon>
        <taxon>Rhizobiaceae</taxon>
        <taxon>Sinorhizobium/Ensifer group</taxon>
        <taxon>Sinorhizobium</taxon>
    </lineage>
</organism>
<keyword evidence="5" id="KW-1185">Reference proteome</keyword>
<evidence type="ECO:0000259" key="3">
    <source>
        <dbReference type="Pfam" id="PF02514"/>
    </source>
</evidence>
<protein>
    <recommendedName>
        <fullName evidence="1">Cobaltochelatase subunit CobN</fullName>
        <ecNumber evidence="1">6.6.1.2</ecNumber>
    </recommendedName>
</protein>
<accession>A0ABY8CX87</accession>
<proteinExistence type="predicted"/>
<dbReference type="Proteomes" id="UP001235547">
    <property type="component" value="Chromosome 1"/>
</dbReference>
<dbReference type="CDD" id="cd10150">
    <property type="entry name" value="CobN_like"/>
    <property type="match status" value="1"/>
</dbReference>